<organism evidence="1">
    <name type="scientific">hydrothermal vent metagenome</name>
    <dbReference type="NCBI Taxonomy" id="652676"/>
    <lineage>
        <taxon>unclassified sequences</taxon>
        <taxon>metagenomes</taxon>
        <taxon>ecological metagenomes</taxon>
    </lineage>
</organism>
<dbReference type="EMBL" id="UOFH01000003">
    <property type="protein sequence ID" value="VAW58295.1"/>
    <property type="molecule type" value="Genomic_DNA"/>
</dbReference>
<gene>
    <name evidence="1" type="ORF">MNBD_GAMMA08-1530</name>
</gene>
<accession>A0A3B0WQP7</accession>
<protein>
    <submittedName>
        <fullName evidence="1">Uncharacterized protein</fullName>
    </submittedName>
</protein>
<sequence length="140" mass="15925">MVKIMSIEKEQPRETLEETVTRLAELSPLKYDQVRKTESKKLNIRISTLDDEVQKARCVSNNEKPSAVEELEPFDESLSTDELLTEISNQLSRHVFLPAGAITALSLWCLGTFSMNAWQLWPKCLITSPEKRCGKTTLVE</sequence>
<evidence type="ECO:0000313" key="1">
    <source>
        <dbReference type="EMBL" id="VAW58295.1"/>
    </source>
</evidence>
<proteinExistence type="predicted"/>
<dbReference type="AlphaFoldDB" id="A0A3B0WQP7"/>
<feature type="non-terminal residue" evidence="1">
    <location>
        <position position="140"/>
    </location>
</feature>
<reference evidence="1" key="1">
    <citation type="submission" date="2018-06" db="EMBL/GenBank/DDBJ databases">
        <authorList>
            <person name="Zhirakovskaya E."/>
        </authorList>
    </citation>
    <scope>NUCLEOTIDE SEQUENCE</scope>
</reference>
<name>A0A3B0WQP7_9ZZZZ</name>